<dbReference type="Proteomes" id="UP000321820">
    <property type="component" value="Chromosome"/>
</dbReference>
<sequence length="132" mass="14229">MGAWGFGIFENDTACDFAAAVSDGGGMPLLEQALDRVLACGDNYLEAPEAEECLAAAEIIARMTGSSWHETTSTTSVEIRGAHISVSGDFTDKAKRAIARVLSEPSEIVELWTESDDFDGWKQSVEELLARL</sequence>
<reference evidence="1 2" key="1">
    <citation type="submission" date="2019-08" db="EMBL/GenBank/DDBJ databases">
        <title>Complete genome sequence of Terriglobus albidus strain ORNL.</title>
        <authorList>
            <person name="Podar M."/>
        </authorList>
    </citation>
    <scope>NUCLEOTIDE SEQUENCE [LARGE SCALE GENOMIC DNA]</scope>
    <source>
        <strain evidence="1 2">ORNL</strain>
    </source>
</reference>
<keyword evidence="2" id="KW-1185">Reference proteome</keyword>
<organism evidence="1 2">
    <name type="scientific">Terriglobus albidus</name>
    <dbReference type="NCBI Taxonomy" id="1592106"/>
    <lineage>
        <taxon>Bacteria</taxon>
        <taxon>Pseudomonadati</taxon>
        <taxon>Acidobacteriota</taxon>
        <taxon>Terriglobia</taxon>
        <taxon>Terriglobales</taxon>
        <taxon>Acidobacteriaceae</taxon>
        <taxon>Terriglobus</taxon>
    </lineage>
</organism>
<dbReference type="AlphaFoldDB" id="A0A5B9EAJ5"/>
<dbReference type="KEGG" id="talb:FTW19_05105"/>
<evidence type="ECO:0000313" key="1">
    <source>
        <dbReference type="EMBL" id="QEE27441.1"/>
    </source>
</evidence>
<name>A0A5B9EAJ5_9BACT</name>
<gene>
    <name evidence="1" type="ORF">FTW19_05105</name>
</gene>
<dbReference type="RefSeq" id="WP_147646632.1">
    <property type="nucleotide sequence ID" value="NZ_CP042806.1"/>
</dbReference>
<dbReference type="EMBL" id="CP042806">
    <property type="protein sequence ID" value="QEE27441.1"/>
    <property type="molecule type" value="Genomic_DNA"/>
</dbReference>
<protein>
    <submittedName>
        <fullName evidence="1">DUF4259 domain-containing protein</fullName>
    </submittedName>
</protein>
<proteinExistence type="predicted"/>
<accession>A0A5B9EAJ5</accession>
<dbReference type="InterPro" id="IPR025355">
    <property type="entry name" value="DUF4259"/>
</dbReference>
<evidence type="ECO:0000313" key="2">
    <source>
        <dbReference type="Proteomes" id="UP000321820"/>
    </source>
</evidence>
<dbReference type="Pfam" id="PF14078">
    <property type="entry name" value="DUF4259"/>
    <property type="match status" value="1"/>
</dbReference>
<dbReference type="OrthoDB" id="191350at2"/>